<dbReference type="GO" id="GO:0005783">
    <property type="term" value="C:endoplasmic reticulum"/>
    <property type="evidence" value="ECO:0007669"/>
    <property type="project" value="UniProtKB-ARBA"/>
</dbReference>
<dbReference type="PANTHER" id="PTHR19317">
    <property type="entry name" value="PRENYLATED RAB ACCEPTOR 1-RELATED"/>
    <property type="match status" value="1"/>
</dbReference>
<sequence>MAGCRPWGELLDLSALSLPFSLGEATARIKRSLAYFRVNYTLIVLLVLFVSLLWHPISMIVFLVVFVAWLFLYFLRDDPVLIFNRIVDDRVVLVGLGGYNRCIGLLIIWMIKSPLTEHCLRWR</sequence>
<evidence type="ECO:0000256" key="7">
    <source>
        <dbReference type="RuleBase" id="RU363107"/>
    </source>
</evidence>
<dbReference type="AlphaFoldDB" id="A0A438C9U2"/>
<dbReference type="EMBL" id="QGNW01002409">
    <property type="protein sequence ID" value="RVW19997.1"/>
    <property type="molecule type" value="Genomic_DNA"/>
</dbReference>
<evidence type="ECO:0000313" key="8">
    <source>
        <dbReference type="EMBL" id="RVW19997.1"/>
    </source>
</evidence>
<dbReference type="InterPro" id="IPR004895">
    <property type="entry name" value="Prenylated_rab_accept_PRA1"/>
</dbReference>
<feature type="transmembrane region" description="Helical" evidence="7">
    <location>
        <begin position="91"/>
        <end position="111"/>
    </location>
</feature>
<dbReference type="GO" id="GO:0016192">
    <property type="term" value="P:vesicle-mediated transport"/>
    <property type="evidence" value="ECO:0007669"/>
    <property type="project" value="UniProtKB-ARBA"/>
</dbReference>
<keyword evidence="5 7" id="KW-1133">Transmembrane helix</keyword>
<accession>A0A438C9U2</accession>
<dbReference type="Pfam" id="PF03208">
    <property type="entry name" value="PRA1"/>
    <property type="match status" value="1"/>
</dbReference>
<keyword evidence="6 7" id="KW-0472">Membrane</keyword>
<comment type="subcellular location">
    <subcellularLocation>
        <location evidence="2">Endomembrane system</location>
        <topology evidence="2">Multi-pass membrane protein</topology>
    </subcellularLocation>
    <subcellularLocation>
        <location evidence="7">Membrane</location>
        <topology evidence="7">Multi-pass membrane protein</topology>
    </subcellularLocation>
</comment>
<comment type="function">
    <text evidence="1 7">May be involved in both secretory and endocytic intracellular trafficking in the endosomal/prevacuolar compartments.</text>
</comment>
<evidence type="ECO:0000256" key="4">
    <source>
        <dbReference type="ARBA" id="ARBA00022692"/>
    </source>
</evidence>
<protein>
    <recommendedName>
        <fullName evidence="7">PRA1 family protein</fullName>
    </recommendedName>
</protein>
<evidence type="ECO:0000313" key="9">
    <source>
        <dbReference type="Proteomes" id="UP000288805"/>
    </source>
</evidence>
<dbReference type="PANTHER" id="PTHR19317:SF81">
    <property type="entry name" value="PRA1 FAMILY PROTEIN D"/>
    <property type="match status" value="1"/>
</dbReference>
<dbReference type="GO" id="GO:0016020">
    <property type="term" value="C:membrane"/>
    <property type="evidence" value="ECO:0007669"/>
    <property type="project" value="UniProtKB-SubCell"/>
</dbReference>
<evidence type="ECO:0000256" key="5">
    <source>
        <dbReference type="ARBA" id="ARBA00022989"/>
    </source>
</evidence>
<organism evidence="8 9">
    <name type="scientific">Vitis vinifera</name>
    <name type="common">Grape</name>
    <dbReference type="NCBI Taxonomy" id="29760"/>
    <lineage>
        <taxon>Eukaryota</taxon>
        <taxon>Viridiplantae</taxon>
        <taxon>Streptophyta</taxon>
        <taxon>Embryophyta</taxon>
        <taxon>Tracheophyta</taxon>
        <taxon>Spermatophyta</taxon>
        <taxon>Magnoliopsida</taxon>
        <taxon>eudicotyledons</taxon>
        <taxon>Gunneridae</taxon>
        <taxon>Pentapetalae</taxon>
        <taxon>rosids</taxon>
        <taxon>Vitales</taxon>
        <taxon>Vitaceae</taxon>
        <taxon>Viteae</taxon>
        <taxon>Vitis</taxon>
    </lineage>
</organism>
<comment type="similarity">
    <text evidence="3 7">Belongs to the PRA1 family.</text>
</comment>
<evidence type="ECO:0000256" key="6">
    <source>
        <dbReference type="ARBA" id="ARBA00023136"/>
    </source>
</evidence>
<keyword evidence="7" id="KW-0813">Transport</keyword>
<dbReference type="OrthoDB" id="63113at2759"/>
<evidence type="ECO:0000256" key="2">
    <source>
        <dbReference type="ARBA" id="ARBA00004127"/>
    </source>
</evidence>
<keyword evidence="4 7" id="KW-0812">Transmembrane</keyword>
<gene>
    <name evidence="8" type="primary">PRA1F2_5</name>
    <name evidence="8" type="ORF">CK203_111872</name>
</gene>
<proteinExistence type="inferred from homology"/>
<name>A0A438C9U2_VITVI</name>
<dbReference type="Proteomes" id="UP000288805">
    <property type="component" value="Unassembled WGS sequence"/>
</dbReference>
<reference evidence="8 9" key="1">
    <citation type="journal article" date="2018" name="PLoS Genet.">
        <title>Population sequencing reveals clonal diversity and ancestral inbreeding in the grapevine cultivar Chardonnay.</title>
        <authorList>
            <person name="Roach M.J."/>
            <person name="Johnson D.L."/>
            <person name="Bohlmann J."/>
            <person name="van Vuuren H.J."/>
            <person name="Jones S.J."/>
            <person name="Pretorius I.S."/>
            <person name="Schmidt S.A."/>
            <person name="Borneman A.R."/>
        </authorList>
    </citation>
    <scope>NUCLEOTIDE SEQUENCE [LARGE SCALE GENOMIC DNA]</scope>
    <source>
        <strain evidence="9">cv. Chardonnay</strain>
        <tissue evidence="8">Leaf</tissue>
    </source>
</reference>
<feature type="transmembrane region" description="Helical" evidence="7">
    <location>
        <begin position="38"/>
        <end position="71"/>
    </location>
</feature>
<evidence type="ECO:0000256" key="3">
    <source>
        <dbReference type="ARBA" id="ARBA00006483"/>
    </source>
</evidence>
<comment type="caution">
    <text evidence="8">The sequence shown here is derived from an EMBL/GenBank/DDBJ whole genome shotgun (WGS) entry which is preliminary data.</text>
</comment>
<evidence type="ECO:0000256" key="1">
    <source>
        <dbReference type="ARBA" id="ARBA00002501"/>
    </source>
</evidence>